<keyword evidence="3" id="KW-0812">Transmembrane</keyword>
<reference evidence="5" key="1">
    <citation type="submission" date="2016-11" db="EMBL/GenBank/DDBJ databases">
        <authorList>
            <person name="Varghese N."/>
            <person name="Submissions S."/>
        </authorList>
    </citation>
    <scope>NUCLEOTIDE SEQUENCE [LARGE SCALE GENOMIC DNA]</scope>
    <source>
        <strain evidence="5">DSM 18095</strain>
    </source>
</reference>
<dbReference type="AlphaFoldDB" id="A0A1M4W3K8"/>
<gene>
    <name evidence="4" type="ORF">SAMN02745784_01705</name>
</gene>
<proteinExistence type="predicted"/>
<organism evidence="4 5">
    <name type="scientific">Tissierella praeacuta DSM 18095</name>
    <dbReference type="NCBI Taxonomy" id="1123404"/>
    <lineage>
        <taxon>Bacteria</taxon>
        <taxon>Bacillati</taxon>
        <taxon>Bacillota</taxon>
        <taxon>Tissierellia</taxon>
        <taxon>Tissierellales</taxon>
        <taxon>Tissierellaceae</taxon>
        <taxon>Tissierella</taxon>
    </lineage>
</organism>
<dbReference type="RefSeq" id="WP_072975409.1">
    <property type="nucleotide sequence ID" value="NZ_FQTY01000006.1"/>
</dbReference>
<evidence type="ECO:0000256" key="1">
    <source>
        <dbReference type="SAM" id="Coils"/>
    </source>
</evidence>
<dbReference type="GeneID" id="90994322"/>
<dbReference type="PROSITE" id="PS51257">
    <property type="entry name" value="PROKAR_LIPOPROTEIN"/>
    <property type="match status" value="1"/>
</dbReference>
<evidence type="ECO:0008006" key="6">
    <source>
        <dbReference type="Google" id="ProtNLM"/>
    </source>
</evidence>
<keyword evidence="3" id="KW-1133">Transmembrane helix</keyword>
<dbReference type="STRING" id="1123404.SAMN02745784_01705"/>
<keyword evidence="3" id="KW-0472">Membrane</keyword>
<evidence type="ECO:0000256" key="3">
    <source>
        <dbReference type="SAM" id="Phobius"/>
    </source>
</evidence>
<keyword evidence="5" id="KW-1185">Reference proteome</keyword>
<evidence type="ECO:0000313" key="4">
    <source>
        <dbReference type="EMBL" id="SHE75861.1"/>
    </source>
</evidence>
<protein>
    <recommendedName>
        <fullName evidence="6">Lipoprotein</fullName>
    </recommendedName>
</protein>
<evidence type="ECO:0000256" key="2">
    <source>
        <dbReference type="SAM" id="MobiDB-lite"/>
    </source>
</evidence>
<evidence type="ECO:0000313" key="5">
    <source>
        <dbReference type="Proteomes" id="UP000184114"/>
    </source>
</evidence>
<accession>A0A1M4W3K8</accession>
<sequence length="305" mass="35493">MKNIRWYILIIIIIFVLSGCKSYKNQGVKFEKKDKAPRVLGDISSGIQDILREVEEIENILDGTDFEIKKLELKKAEEKEKAQLENIIEIKDDNKGADNNRETMGKKVGKENDEKTEDSRDSQQKKYKNKDEKLLDKWEEINKKLEDIHNKWNSYETEGMKKGVTSEISNRFKDSLNALTSSIEGKNIIGIYDYSSQTMLNLSPIFGLYKDEIWGEINRLKYLTYQSYLNSLKGDDLKTIELLKSSEEDISKIRLKLEKNDSKIKILDKVNLSIEDMNKSLKENSIKLVRIKRDIIIKNLEELGK</sequence>
<feature type="transmembrane region" description="Helical" evidence="3">
    <location>
        <begin position="6"/>
        <end position="23"/>
    </location>
</feature>
<dbReference type="EMBL" id="FQTY01000006">
    <property type="protein sequence ID" value="SHE75861.1"/>
    <property type="molecule type" value="Genomic_DNA"/>
</dbReference>
<dbReference type="Proteomes" id="UP000184114">
    <property type="component" value="Unassembled WGS sequence"/>
</dbReference>
<name>A0A1M4W3K8_9FIRM</name>
<feature type="region of interest" description="Disordered" evidence="2">
    <location>
        <begin position="94"/>
        <end position="129"/>
    </location>
</feature>
<keyword evidence="1" id="KW-0175">Coiled coil</keyword>
<feature type="coiled-coil region" evidence="1">
    <location>
        <begin position="54"/>
        <end position="94"/>
    </location>
</feature>